<sequence>MIGTSQLNMSTTVHEETLVEESQSPVKAIGNHMTLRDVSAIEKETEMETDITNADLSVSLLQF</sequence>
<feature type="region of interest" description="Disordered" evidence="1">
    <location>
        <begin position="1"/>
        <end position="24"/>
    </location>
</feature>
<organism evidence="2 3">
    <name type="scientific">Rotaria socialis</name>
    <dbReference type="NCBI Taxonomy" id="392032"/>
    <lineage>
        <taxon>Eukaryota</taxon>
        <taxon>Metazoa</taxon>
        <taxon>Spiralia</taxon>
        <taxon>Gnathifera</taxon>
        <taxon>Rotifera</taxon>
        <taxon>Eurotatoria</taxon>
        <taxon>Bdelloidea</taxon>
        <taxon>Philodinida</taxon>
        <taxon>Philodinidae</taxon>
        <taxon>Rotaria</taxon>
    </lineage>
</organism>
<reference evidence="2" key="1">
    <citation type="submission" date="2021-02" db="EMBL/GenBank/DDBJ databases">
        <authorList>
            <person name="Nowell W R."/>
        </authorList>
    </citation>
    <scope>NUCLEOTIDE SEQUENCE</scope>
</reference>
<feature type="compositionally biased region" description="Polar residues" evidence="1">
    <location>
        <begin position="1"/>
        <end position="12"/>
    </location>
</feature>
<evidence type="ECO:0000313" key="2">
    <source>
        <dbReference type="EMBL" id="CAF4946341.1"/>
    </source>
</evidence>
<dbReference type="EMBL" id="CAJOBP010090688">
    <property type="protein sequence ID" value="CAF4946341.1"/>
    <property type="molecule type" value="Genomic_DNA"/>
</dbReference>
<proteinExistence type="predicted"/>
<evidence type="ECO:0000256" key="1">
    <source>
        <dbReference type="SAM" id="MobiDB-lite"/>
    </source>
</evidence>
<accession>A0A821XN40</accession>
<keyword evidence="3" id="KW-1185">Reference proteome</keyword>
<gene>
    <name evidence="2" type="ORF">UJA718_LOCUS47544</name>
</gene>
<feature type="non-terminal residue" evidence="2">
    <location>
        <position position="63"/>
    </location>
</feature>
<evidence type="ECO:0000313" key="3">
    <source>
        <dbReference type="Proteomes" id="UP000663873"/>
    </source>
</evidence>
<dbReference type="AlphaFoldDB" id="A0A821XN40"/>
<protein>
    <submittedName>
        <fullName evidence="2">Uncharacterized protein</fullName>
    </submittedName>
</protein>
<dbReference type="Proteomes" id="UP000663873">
    <property type="component" value="Unassembled WGS sequence"/>
</dbReference>
<comment type="caution">
    <text evidence="2">The sequence shown here is derived from an EMBL/GenBank/DDBJ whole genome shotgun (WGS) entry which is preliminary data.</text>
</comment>
<name>A0A821XN40_9BILA</name>